<dbReference type="Proteomes" id="UP000549394">
    <property type="component" value="Unassembled WGS sequence"/>
</dbReference>
<dbReference type="GO" id="GO:0006355">
    <property type="term" value="P:regulation of DNA-templated transcription"/>
    <property type="evidence" value="ECO:0007669"/>
    <property type="project" value="InterPro"/>
</dbReference>
<proteinExistence type="predicted"/>
<feature type="compositionally biased region" description="Basic and acidic residues" evidence="1">
    <location>
        <begin position="221"/>
        <end position="248"/>
    </location>
</feature>
<dbReference type="InterPro" id="IPR012479">
    <property type="entry name" value="SAP30BP"/>
</dbReference>
<keyword evidence="3" id="KW-1185">Reference proteome</keyword>
<dbReference type="OrthoDB" id="1714508at2759"/>
<dbReference type="EMBL" id="CAJFCJ010000019">
    <property type="protein sequence ID" value="CAD5123397.1"/>
    <property type="molecule type" value="Genomic_DNA"/>
</dbReference>
<dbReference type="PANTHER" id="PTHR13464:SF0">
    <property type="entry name" value="SAP30-BINDING PROTEIN"/>
    <property type="match status" value="1"/>
</dbReference>
<dbReference type="GO" id="GO:0005634">
    <property type="term" value="C:nucleus"/>
    <property type="evidence" value="ECO:0007669"/>
    <property type="project" value="TreeGrafter"/>
</dbReference>
<gene>
    <name evidence="2" type="ORF">DGYR_LOCUS11081</name>
</gene>
<sequence>MNAAGDYSAIKTLMAYVDDPDESHDISKSFDEDDKISDEDTIEQPEPPTKKPKSLSQFLDTPVGSESGTPKKKVSNLVSYVPDDNDITDEESPNEEEKPESIPPDDEIVMSPQPITPISDREEEGEKEDESGVKLPPEPASKCPSDVQEAFKKYHDEMLGGRDINALYLNKKNLKNPSIYDKLLQFCKIDEKGSNFPKEIFDPHSWKKTSYYDALSNAQKIEMDKREKEKKDRTKVDFVSGTRKDESKRKSKWDQSGTTGAAQSTTKHVQSKGTLMKKKTLQL</sequence>
<dbReference type="AlphaFoldDB" id="A0A7I8W6W4"/>
<dbReference type="Pfam" id="PF07818">
    <property type="entry name" value="HCNGP"/>
    <property type="match status" value="1"/>
</dbReference>
<dbReference type="PANTHER" id="PTHR13464">
    <property type="entry name" value="TRANSCRIPTIONAL REGULATOR PROTEIN HCNGP"/>
    <property type="match status" value="1"/>
</dbReference>
<protein>
    <submittedName>
        <fullName evidence="2">Uncharacterized protein</fullName>
    </submittedName>
</protein>
<accession>A0A7I8W6W4</accession>
<name>A0A7I8W6W4_9ANNE</name>
<feature type="region of interest" description="Disordered" evidence="1">
    <location>
        <begin position="221"/>
        <end position="283"/>
    </location>
</feature>
<feature type="compositionally biased region" description="Polar residues" evidence="1">
    <location>
        <begin position="254"/>
        <end position="273"/>
    </location>
</feature>
<evidence type="ECO:0000313" key="3">
    <source>
        <dbReference type="Proteomes" id="UP000549394"/>
    </source>
</evidence>
<feature type="compositionally biased region" description="Acidic residues" evidence="1">
    <location>
        <begin position="83"/>
        <end position="94"/>
    </location>
</feature>
<organism evidence="2 3">
    <name type="scientific">Dimorphilus gyrociliatus</name>
    <dbReference type="NCBI Taxonomy" id="2664684"/>
    <lineage>
        <taxon>Eukaryota</taxon>
        <taxon>Metazoa</taxon>
        <taxon>Spiralia</taxon>
        <taxon>Lophotrochozoa</taxon>
        <taxon>Annelida</taxon>
        <taxon>Polychaeta</taxon>
        <taxon>Polychaeta incertae sedis</taxon>
        <taxon>Dinophilidae</taxon>
        <taxon>Dimorphilus</taxon>
    </lineage>
</organism>
<feature type="compositionally biased region" description="Acidic residues" evidence="1">
    <location>
        <begin position="31"/>
        <end position="43"/>
    </location>
</feature>
<feature type="compositionally biased region" description="Polar residues" evidence="1">
    <location>
        <begin position="54"/>
        <end position="68"/>
    </location>
</feature>
<reference evidence="2 3" key="1">
    <citation type="submission" date="2020-08" db="EMBL/GenBank/DDBJ databases">
        <authorList>
            <person name="Hejnol A."/>
        </authorList>
    </citation>
    <scope>NUCLEOTIDE SEQUENCE [LARGE SCALE GENOMIC DNA]</scope>
</reference>
<comment type="caution">
    <text evidence="2">The sequence shown here is derived from an EMBL/GenBank/DDBJ whole genome shotgun (WGS) entry which is preliminary data.</text>
</comment>
<feature type="region of interest" description="Disordered" evidence="1">
    <location>
        <begin position="16"/>
        <end position="144"/>
    </location>
</feature>
<evidence type="ECO:0000313" key="2">
    <source>
        <dbReference type="EMBL" id="CAD5123397.1"/>
    </source>
</evidence>
<evidence type="ECO:0000256" key="1">
    <source>
        <dbReference type="SAM" id="MobiDB-lite"/>
    </source>
</evidence>